<dbReference type="GeneID" id="85450154"/>
<comment type="caution">
    <text evidence="1">The sequence shown here is derived from an EMBL/GenBank/DDBJ whole genome shotgun (WGS) entry which is preliminary data.</text>
</comment>
<dbReference type="AlphaFoldDB" id="A0AAJ0ALI0"/>
<dbReference type="Proteomes" id="UP001224890">
    <property type="component" value="Unassembled WGS sequence"/>
</dbReference>
<evidence type="ECO:0000313" key="2">
    <source>
        <dbReference type="Proteomes" id="UP001224890"/>
    </source>
</evidence>
<evidence type="ECO:0000313" key="1">
    <source>
        <dbReference type="EMBL" id="KAK1675434.1"/>
    </source>
</evidence>
<proteinExistence type="predicted"/>
<accession>A0AAJ0ALI0</accession>
<protein>
    <submittedName>
        <fullName evidence="1">Uncharacterized protein</fullName>
    </submittedName>
</protein>
<keyword evidence="2" id="KW-1185">Reference proteome</keyword>
<gene>
    <name evidence="1" type="ORF">BDP55DRAFT_155111</name>
</gene>
<reference evidence="1" key="1">
    <citation type="submission" date="2021-06" db="EMBL/GenBank/DDBJ databases">
        <title>Comparative genomics, transcriptomics and evolutionary studies reveal genomic signatures of adaptation to plant cell wall in hemibiotrophic fungi.</title>
        <authorList>
            <consortium name="DOE Joint Genome Institute"/>
            <person name="Baroncelli R."/>
            <person name="Diaz J.F."/>
            <person name="Benocci T."/>
            <person name="Peng M."/>
            <person name="Battaglia E."/>
            <person name="Haridas S."/>
            <person name="Andreopoulos W."/>
            <person name="Labutti K."/>
            <person name="Pangilinan J."/>
            <person name="Floch G.L."/>
            <person name="Makela M.R."/>
            <person name="Henrissat B."/>
            <person name="Grigoriev I.V."/>
            <person name="Crouch J.A."/>
            <person name="De Vries R.P."/>
            <person name="Sukno S.A."/>
            <person name="Thon M.R."/>
        </authorList>
    </citation>
    <scope>NUCLEOTIDE SEQUENCE</scope>
    <source>
        <strain evidence="1">CBS 193.32</strain>
    </source>
</reference>
<sequence length="144" mass="16405">MKQPRDLILRRVPSFRCTCVDVIRSDISRSLPEMVTNVFLLCLWYSFSHGADLICSRMTELFLVMDEQPGLEGLLSKYFQCAVSRLTQQEAVIYPTENPRFEGANSLPLTAGYGTVQMRTEACTLRIHYALELGKVPCHQPFRA</sequence>
<organism evidence="1 2">
    <name type="scientific">Colletotrichum godetiae</name>
    <dbReference type="NCBI Taxonomy" id="1209918"/>
    <lineage>
        <taxon>Eukaryota</taxon>
        <taxon>Fungi</taxon>
        <taxon>Dikarya</taxon>
        <taxon>Ascomycota</taxon>
        <taxon>Pezizomycotina</taxon>
        <taxon>Sordariomycetes</taxon>
        <taxon>Hypocreomycetidae</taxon>
        <taxon>Glomerellales</taxon>
        <taxon>Glomerellaceae</taxon>
        <taxon>Colletotrichum</taxon>
        <taxon>Colletotrichum acutatum species complex</taxon>
    </lineage>
</organism>
<dbReference type="EMBL" id="JAHMHR010000021">
    <property type="protein sequence ID" value="KAK1675434.1"/>
    <property type="molecule type" value="Genomic_DNA"/>
</dbReference>
<dbReference type="RefSeq" id="XP_060429437.1">
    <property type="nucleotide sequence ID" value="XM_060565628.1"/>
</dbReference>
<name>A0AAJ0ALI0_9PEZI</name>